<sequence>MNRRTRSTLPSSITPPNPHFHKYLKPGTLARIRDSRITARSNRFNHDHHLFFFSQIPLRRRTPTPPSSPPPHHHPIDVSSAAIPFFASFPGPRFLQRKKLMAAKSIYFLPPSPVIESPDLIVTDSFGTDILVAN</sequence>
<protein>
    <submittedName>
        <fullName evidence="2">Uncharacterized protein</fullName>
    </submittedName>
</protein>
<evidence type="ECO:0000256" key="1">
    <source>
        <dbReference type="SAM" id="MobiDB-lite"/>
    </source>
</evidence>
<reference evidence="2 3" key="1">
    <citation type="submission" date="2024-01" db="EMBL/GenBank/DDBJ databases">
        <title>The genomes of 5 underutilized Papilionoideae crops provide insights into root nodulation and disease resistanc.</title>
        <authorList>
            <person name="Yuan L."/>
        </authorList>
    </citation>
    <scope>NUCLEOTIDE SEQUENCE [LARGE SCALE GENOMIC DNA]</scope>
    <source>
        <strain evidence="2">ZHUSHIDOU_FW_LH</strain>
        <tissue evidence="2">Leaf</tissue>
    </source>
</reference>
<comment type="caution">
    <text evidence="2">The sequence shown here is derived from an EMBL/GenBank/DDBJ whole genome shotgun (WGS) entry which is preliminary data.</text>
</comment>
<dbReference type="EMBL" id="JAYWIO010000005">
    <property type="protein sequence ID" value="KAK7261094.1"/>
    <property type="molecule type" value="Genomic_DNA"/>
</dbReference>
<evidence type="ECO:0000313" key="2">
    <source>
        <dbReference type="EMBL" id="KAK7261094.1"/>
    </source>
</evidence>
<keyword evidence="3" id="KW-1185">Reference proteome</keyword>
<dbReference type="AlphaFoldDB" id="A0AAN9EPY4"/>
<dbReference type="Proteomes" id="UP001372338">
    <property type="component" value="Unassembled WGS sequence"/>
</dbReference>
<accession>A0AAN9EPY4</accession>
<dbReference type="PANTHER" id="PTHR35495:SF1">
    <property type="entry name" value="OS06G0679600 PROTEIN"/>
    <property type="match status" value="1"/>
</dbReference>
<feature type="region of interest" description="Disordered" evidence="1">
    <location>
        <begin position="1"/>
        <end position="20"/>
    </location>
</feature>
<evidence type="ECO:0000313" key="3">
    <source>
        <dbReference type="Proteomes" id="UP001372338"/>
    </source>
</evidence>
<gene>
    <name evidence="2" type="ORF">RIF29_27398</name>
</gene>
<organism evidence="2 3">
    <name type="scientific">Crotalaria pallida</name>
    <name type="common">Smooth rattlebox</name>
    <name type="synonym">Crotalaria striata</name>
    <dbReference type="NCBI Taxonomy" id="3830"/>
    <lineage>
        <taxon>Eukaryota</taxon>
        <taxon>Viridiplantae</taxon>
        <taxon>Streptophyta</taxon>
        <taxon>Embryophyta</taxon>
        <taxon>Tracheophyta</taxon>
        <taxon>Spermatophyta</taxon>
        <taxon>Magnoliopsida</taxon>
        <taxon>eudicotyledons</taxon>
        <taxon>Gunneridae</taxon>
        <taxon>Pentapetalae</taxon>
        <taxon>rosids</taxon>
        <taxon>fabids</taxon>
        <taxon>Fabales</taxon>
        <taxon>Fabaceae</taxon>
        <taxon>Papilionoideae</taxon>
        <taxon>50 kb inversion clade</taxon>
        <taxon>genistoids sensu lato</taxon>
        <taxon>core genistoids</taxon>
        <taxon>Crotalarieae</taxon>
        <taxon>Crotalaria</taxon>
    </lineage>
</organism>
<dbReference type="PANTHER" id="PTHR35495">
    <property type="entry name" value="OS06G0679600 PROTEIN"/>
    <property type="match status" value="1"/>
</dbReference>
<name>A0AAN9EPY4_CROPI</name>
<proteinExistence type="predicted"/>